<dbReference type="PROSITE" id="PS00095">
    <property type="entry name" value="C5_MTASE_2"/>
    <property type="match status" value="1"/>
</dbReference>
<organism evidence="8 9">
    <name type="scientific">Brevibacterium linens</name>
    <dbReference type="NCBI Taxonomy" id="1703"/>
    <lineage>
        <taxon>Bacteria</taxon>
        <taxon>Bacillati</taxon>
        <taxon>Actinomycetota</taxon>
        <taxon>Actinomycetes</taxon>
        <taxon>Micrococcales</taxon>
        <taxon>Brevibacteriaceae</taxon>
        <taxon>Brevibacterium</taxon>
    </lineage>
</organism>
<dbReference type="NCBIfam" id="TIGR00675">
    <property type="entry name" value="dcm"/>
    <property type="match status" value="1"/>
</dbReference>
<dbReference type="Gene3D" id="3.90.120.10">
    <property type="entry name" value="DNA Methylase, subunit A, domain 2"/>
    <property type="match status" value="1"/>
</dbReference>
<comment type="catalytic activity">
    <reaction evidence="7">
        <text>a 2'-deoxycytidine in DNA + S-adenosyl-L-methionine = a 5-methyl-2'-deoxycytidine in DNA + S-adenosyl-L-homocysteine + H(+)</text>
        <dbReference type="Rhea" id="RHEA:13681"/>
        <dbReference type="Rhea" id="RHEA-COMP:11369"/>
        <dbReference type="Rhea" id="RHEA-COMP:11370"/>
        <dbReference type="ChEBI" id="CHEBI:15378"/>
        <dbReference type="ChEBI" id="CHEBI:57856"/>
        <dbReference type="ChEBI" id="CHEBI:59789"/>
        <dbReference type="ChEBI" id="CHEBI:85452"/>
        <dbReference type="ChEBI" id="CHEBI:85454"/>
        <dbReference type="EC" id="2.1.1.37"/>
    </reaction>
</comment>
<dbReference type="InterPro" id="IPR029063">
    <property type="entry name" value="SAM-dependent_MTases_sf"/>
</dbReference>
<dbReference type="PRINTS" id="PR00105">
    <property type="entry name" value="C5METTRFRASE"/>
</dbReference>
<keyword evidence="1 5" id="KW-0489">Methyltransferase</keyword>
<evidence type="ECO:0000256" key="1">
    <source>
        <dbReference type="ARBA" id="ARBA00022603"/>
    </source>
</evidence>
<evidence type="ECO:0000256" key="6">
    <source>
        <dbReference type="RuleBase" id="RU000416"/>
    </source>
</evidence>
<keyword evidence="3 5" id="KW-0949">S-adenosyl-L-methionine</keyword>
<dbReference type="AlphaFoldDB" id="A0A144M631"/>
<evidence type="ECO:0000313" key="8">
    <source>
        <dbReference type="EMBL" id="AMT92710.1"/>
    </source>
</evidence>
<sequence length="380" mass="42024">MSEPRRTMSETVTVLDLFTGAGGLTLGWHNAADQSGIDTRIVGSVEIDETAAATYAQNFTAENQFVGPIEQWLDAVETPRADVILGGPPCQGFSTLGKKDINDVRNILWKRYADTIVRARPRYFIVENVVPFLKSSEFSALRKSTEPDGILADYILEPHQLVAADYGTPQKRRRAVVIGRHRDLPEVGAPIKAIPDPSAWNSVGEAFDNISDVVDGRLLPQRTTEDGFPGPFATRELHLGRTYRDLSLKRFASIPPGGNRFDIPEQFLSPCWRKATTGYTDVMGRLREHEPAVTIRTEFDKPEKGRYLHPTANRVITHFEAARLQGFPDDFRWVGSKPKIARQIGNAVPIQMAQAISAAVIEAMARALAAPYIDACEKGA</sequence>
<dbReference type="Gene3D" id="3.40.50.150">
    <property type="entry name" value="Vaccinia Virus protein VP39"/>
    <property type="match status" value="1"/>
</dbReference>
<evidence type="ECO:0000256" key="2">
    <source>
        <dbReference type="ARBA" id="ARBA00022679"/>
    </source>
</evidence>
<feature type="active site" evidence="5">
    <location>
        <position position="90"/>
    </location>
</feature>
<reference evidence="9" key="1">
    <citation type="submission" date="2016-03" db="EMBL/GenBank/DDBJ databases">
        <authorList>
            <person name="Ploux O."/>
        </authorList>
    </citation>
    <scope>NUCLEOTIDE SEQUENCE [LARGE SCALE GENOMIC DNA]</scope>
    <source>
        <strain evidence="9">BS258</strain>
    </source>
</reference>
<dbReference type="EC" id="2.1.1.37" evidence="7"/>
<dbReference type="EMBL" id="CP014869">
    <property type="protein sequence ID" value="AMT92710.1"/>
    <property type="molecule type" value="Genomic_DNA"/>
</dbReference>
<dbReference type="InterPro" id="IPR050390">
    <property type="entry name" value="C5-Methyltransferase"/>
</dbReference>
<evidence type="ECO:0000256" key="4">
    <source>
        <dbReference type="ARBA" id="ARBA00022747"/>
    </source>
</evidence>
<name>A0A144M631_BRELN</name>
<dbReference type="GO" id="GO:0044027">
    <property type="term" value="P:negative regulation of gene expression via chromosomal CpG island methylation"/>
    <property type="evidence" value="ECO:0007669"/>
    <property type="project" value="TreeGrafter"/>
</dbReference>
<evidence type="ECO:0000256" key="5">
    <source>
        <dbReference type="PROSITE-ProRule" id="PRU01016"/>
    </source>
</evidence>
<dbReference type="Pfam" id="PF00145">
    <property type="entry name" value="DNA_methylase"/>
    <property type="match status" value="1"/>
</dbReference>
<comment type="similarity">
    <text evidence="5 6">Belongs to the class I-like SAM-binding methyltransferase superfamily. C5-methyltransferase family.</text>
</comment>
<dbReference type="GO" id="GO:0003886">
    <property type="term" value="F:DNA (cytosine-5-)-methyltransferase activity"/>
    <property type="evidence" value="ECO:0007669"/>
    <property type="project" value="UniProtKB-EC"/>
</dbReference>
<dbReference type="GO" id="GO:0032259">
    <property type="term" value="P:methylation"/>
    <property type="evidence" value="ECO:0007669"/>
    <property type="project" value="UniProtKB-KW"/>
</dbReference>
<evidence type="ECO:0000313" key="9">
    <source>
        <dbReference type="Proteomes" id="UP000075950"/>
    </source>
</evidence>
<keyword evidence="2 5" id="KW-0808">Transferase</keyword>
<dbReference type="Proteomes" id="UP000075950">
    <property type="component" value="Chromosome"/>
</dbReference>
<dbReference type="KEGG" id="bly:A2T55_01940"/>
<dbReference type="InterPro" id="IPR031303">
    <property type="entry name" value="C5_meth_CS"/>
</dbReference>
<gene>
    <name evidence="8" type="ORF">A2T55_01940</name>
</gene>
<dbReference type="PROSITE" id="PS51679">
    <property type="entry name" value="SAM_MT_C5"/>
    <property type="match status" value="1"/>
</dbReference>
<dbReference type="PANTHER" id="PTHR10629">
    <property type="entry name" value="CYTOSINE-SPECIFIC METHYLTRANSFERASE"/>
    <property type="match status" value="1"/>
</dbReference>
<dbReference type="GO" id="GO:0009307">
    <property type="term" value="P:DNA restriction-modification system"/>
    <property type="evidence" value="ECO:0007669"/>
    <property type="project" value="UniProtKB-KW"/>
</dbReference>
<dbReference type="InterPro" id="IPR018117">
    <property type="entry name" value="C5_DNA_meth_AS"/>
</dbReference>
<evidence type="ECO:0000256" key="3">
    <source>
        <dbReference type="ARBA" id="ARBA00022691"/>
    </source>
</evidence>
<dbReference type="GO" id="GO:0003677">
    <property type="term" value="F:DNA binding"/>
    <property type="evidence" value="ECO:0007669"/>
    <property type="project" value="TreeGrafter"/>
</dbReference>
<proteinExistence type="inferred from homology"/>
<dbReference type="SUPFAM" id="SSF53335">
    <property type="entry name" value="S-adenosyl-L-methionine-dependent methyltransferases"/>
    <property type="match status" value="1"/>
</dbReference>
<accession>A0A144M631</accession>
<dbReference type="InterPro" id="IPR001525">
    <property type="entry name" value="C5_MeTfrase"/>
</dbReference>
<evidence type="ECO:0000256" key="7">
    <source>
        <dbReference type="RuleBase" id="RU000417"/>
    </source>
</evidence>
<dbReference type="PANTHER" id="PTHR10629:SF52">
    <property type="entry name" value="DNA (CYTOSINE-5)-METHYLTRANSFERASE 1"/>
    <property type="match status" value="1"/>
</dbReference>
<keyword evidence="4" id="KW-0680">Restriction system</keyword>
<protein>
    <recommendedName>
        <fullName evidence="7">Cytosine-specific methyltransferase</fullName>
        <ecNumber evidence="7">2.1.1.37</ecNumber>
    </recommendedName>
</protein>
<dbReference type="REBASE" id="143418">
    <property type="entry name" value="M.Bep258ORF1940P"/>
</dbReference>
<dbReference type="PROSITE" id="PS00094">
    <property type="entry name" value="C5_MTASE_1"/>
    <property type="match status" value="1"/>
</dbReference>